<dbReference type="InParanoid" id="B9TPN0"/>
<evidence type="ECO:0000313" key="2">
    <source>
        <dbReference type="EMBL" id="EEF22183.1"/>
    </source>
</evidence>
<feature type="compositionally biased region" description="Basic residues" evidence="1">
    <location>
        <begin position="83"/>
        <end position="94"/>
    </location>
</feature>
<name>B9TPN0_RICCO</name>
<sequence>MIIRERSSRLAAPVLAIWMKAVNSVRISLCPAGRRRRRLPSRECPSTRPAARRSRPGRGSGSAAGRRRPAAWPGTCRAWWPGQRRRSGSRRRSARSAAVGGALHHGVDRAAVVLSSAASP</sequence>
<keyword evidence="3" id="KW-1185">Reference proteome</keyword>
<proteinExistence type="predicted"/>
<feature type="non-terminal residue" evidence="2">
    <location>
        <position position="120"/>
    </location>
</feature>
<organism evidence="2 3">
    <name type="scientific">Ricinus communis</name>
    <name type="common">Castor bean</name>
    <dbReference type="NCBI Taxonomy" id="3988"/>
    <lineage>
        <taxon>Eukaryota</taxon>
        <taxon>Viridiplantae</taxon>
        <taxon>Streptophyta</taxon>
        <taxon>Embryophyta</taxon>
        <taxon>Tracheophyta</taxon>
        <taxon>Spermatophyta</taxon>
        <taxon>Magnoliopsida</taxon>
        <taxon>eudicotyledons</taxon>
        <taxon>Gunneridae</taxon>
        <taxon>Pentapetalae</taxon>
        <taxon>rosids</taxon>
        <taxon>fabids</taxon>
        <taxon>Malpighiales</taxon>
        <taxon>Euphorbiaceae</taxon>
        <taxon>Acalyphoideae</taxon>
        <taxon>Acalypheae</taxon>
        <taxon>Ricinus</taxon>
    </lineage>
</organism>
<gene>
    <name evidence="2" type="ORF">RCOM_1962480</name>
</gene>
<feature type="region of interest" description="Disordered" evidence="1">
    <location>
        <begin position="36"/>
        <end position="102"/>
    </location>
</feature>
<dbReference type="Proteomes" id="UP000008311">
    <property type="component" value="Unassembled WGS sequence"/>
</dbReference>
<dbReference type="AlphaFoldDB" id="B9TPN0"/>
<evidence type="ECO:0000256" key="1">
    <source>
        <dbReference type="SAM" id="MobiDB-lite"/>
    </source>
</evidence>
<reference evidence="3" key="1">
    <citation type="journal article" date="2010" name="Nat. Biotechnol.">
        <title>Draft genome sequence of the oilseed species Ricinus communis.</title>
        <authorList>
            <person name="Chan A.P."/>
            <person name="Crabtree J."/>
            <person name="Zhao Q."/>
            <person name="Lorenzi H."/>
            <person name="Orvis J."/>
            <person name="Puiu D."/>
            <person name="Melake-Berhan A."/>
            <person name="Jones K.M."/>
            <person name="Redman J."/>
            <person name="Chen G."/>
            <person name="Cahoon E.B."/>
            <person name="Gedil M."/>
            <person name="Stanke M."/>
            <person name="Haas B.J."/>
            <person name="Wortman J.R."/>
            <person name="Fraser-Liggett C.M."/>
            <person name="Ravel J."/>
            <person name="Rabinowicz P.D."/>
        </authorList>
    </citation>
    <scope>NUCLEOTIDE SEQUENCE [LARGE SCALE GENOMIC DNA]</scope>
    <source>
        <strain evidence="3">cv. Hale</strain>
    </source>
</reference>
<protein>
    <submittedName>
        <fullName evidence="2">Uncharacterized protein</fullName>
    </submittedName>
</protein>
<evidence type="ECO:0000313" key="3">
    <source>
        <dbReference type="Proteomes" id="UP000008311"/>
    </source>
</evidence>
<accession>B9TPN0</accession>
<dbReference type="EMBL" id="EQ996213">
    <property type="protein sequence ID" value="EEF22183.1"/>
    <property type="molecule type" value="Genomic_DNA"/>
</dbReference>